<evidence type="ECO:0000256" key="1">
    <source>
        <dbReference type="SAM" id="Phobius"/>
    </source>
</evidence>
<gene>
    <name evidence="2" type="ORF">LCGC14_3033190</name>
</gene>
<feature type="transmembrane region" description="Helical" evidence="1">
    <location>
        <begin position="6"/>
        <end position="22"/>
    </location>
</feature>
<protein>
    <submittedName>
        <fullName evidence="2">Uncharacterized protein</fullName>
    </submittedName>
</protein>
<dbReference type="EMBL" id="LAZR01063417">
    <property type="protein sequence ID" value="KKK59557.1"/>
    <property type="molecule type" value="Genomic_DNA"/>
</dbReference>
<name>A0A0F8WRK4_9ZZZZ</name>
<dbReference type="AlphaFoldDB" id="A0A0F8WRK4"/>
<comment type="caution">
    <text evidence="2">The sequence shown here is derived from an EMBL/GenBank/DDBJ whole genome shotgun (WGS) entry which is preliminary data.</text>
</comment>
<reference evidence="2" key="1">
    <citation type="journal article" date="2015" name="Nature">
        <title>Complex archaea that bridge the gap between prokaryotes and eukaryotes.</title>
        <authorList>
            <person name="Spang A."/>
            <person name="Saw J.H."/>
            <person name="Jorgensen S.L."/>
            <person name="Zaremba-Niedzwiedzka K."/>
            <person name="Martijn J."/>
            <person name="Lind A.E."/>
            <person name="van Eijk R."/>
            <person name="Schleper C."/>
            <person name="Guy L."/>
            <person name="Ettema T.J."/>
        </authorList>
    </citation>
    <scope>NUCLEOTIDE SEQUENCE</scope>
</reference>
<keyword evidence="1" id="KW-0812">Transmembrane</keyword>
<accession>A0A0F8WRK4</accession>
<evidence type="ECO:0000313" key="2">
    <source>
        <dbReference type="EMBL" id="KKK59557.1"/>
    </source>
</evidence>
<organism evidence="2">
    <name type="scientific">marine sediment metagenome</name>
    <dbReference type="NCBI Taxonomy" id="412755"/>
    <lineage>
        <taxon>unclassified sequences</taxon>
        <taxon>metagenomes</taxon>
        <taxon>ecological metagenomes</taxon>
    </lineage>
</organism>
<sequence>WHFMLEIAFIWVAYLIAMILVYKRTK</sequence>
<feature type="non-terminal residue" evidence="2">
    <location>
        <position position="1"/>
    </location>
</feature>
<keyword evidence="1" id="KW-0472">Membrane</keyword>
<proteinExistence type="predicted"/>
<keyword evidence="1" id="KW-1133">Transmembrane helix</keyword>